<keyword evidence="5 10" id="KW-0963">Cytoplasm</keyword>
<dbReference type="GeneID" id="106805428"/>
<dbReference type="Pfam" id="PF03095">
    <property type="entry name" value="PTPA"/>
    <property type="match status" value="1"/>
</dbReference>
<protein>
    <recommendedName>
        <fullName evidence="8 10">Serine/threonine-protein phosphatase 2A activator</fullName>
        <ecNumber evidence="4 10">5.2.1.8</ecNumber>
    </recommendedName>
    <alternativeName>
        <fullName evidence="9 10">Phosphotyrosyl phosphatase activator</fullName>
    </alternativeName>
</protein>
<proteinExistence type="inferred from homology"/>
<dbReference type="RefSeq" id="XP_014662493.1">
    <property type="nucleotide sequence ID" value="XM_014807007.1"/>
</dbReference>
<name>A0ABM1DRC2_PRICU</name>
<evidence type="ECO:0000256" key="3">
    <source>
        <dbReference type="ARBA" id="ARBA00011019"/>
    </source>
</evidence>
<evidence type="ECO:0000256" key="8">
    <source>
        <dbReference type="ARBA" id="ARBA00044786"/>
    </source>
</evidence>
<dbReference type="SUPFAM" id="SSF140984">
    <property type="entry name" value="PTPA-like"/>
    <property type="match status" value="1"/>
</dbReference>
<dbReference type="Proteomes" id="UP000695022">
    <property type="component" value="Unplaced"/>
</dbReference>
<evidence type="ECO:0000313" key="12">
    <source>
        <dbReference type="RefSeq" id="XP_014662493.1"/>
    </source>
</evidence>
<comment type="function">
    <text evidence="10">PPIases accelerate the folding of proteins. It catalyzes the cis-trans isomerization of proline imidic peptide bonds in oligopeptides.</text>
</comment>
<dbReference type="PANTHER" id="PTHR10012:SF0">
    <property type="entry name" value="SERINE_THREONINE-PROTEIN PHOSPHATASE 2A ACTIVATOR"/>
    <property type="match status" value="1"/>
</dbReference>
<evidence type="ECO:0000256" key="7">
    <source>
        <dbReference type="ARBA" id="ARBA00023235"/>
    </source>
</evidence>
<dbReference type="InterPro" id="IPR004327">
    <property type="entry name" value="Phstyr_phstse_ac"/>
</dbReference>
<sequence>MASPALAIRQPLSPDHEYVRPAKAVRSVMDMDRWQHSQAYSDLMGFLVAMNEKVKGAKLGDDCHVSPVTEGLLKVLEKMDQWIDETPPIDQPQRFGNKAFRIWFAKLQENIEEELRNALPANFHRAVAEVSTYLVESVGNSTRIDYGTGHEAAFIMFLVCLYKIGVLEEGDSKATVLKIFVRYLDLVRKLQVTYRMEPAGSHGVWSLDDFQFVPFIWGSAQLVGHPSILPYHFTEPKQVDETSKDYMLMGCIQYINKVKTGLFAEHSNQLYHISGVASWSKVNSGFFKMYKVEVLSKFPVIQHVLFGSLITIDKATTPPPRI</sequence>
<keyword evidence="6 10" id="KW-0697">Rotamase</keyword>
<dbReference type="CDD" id="cd04087">
    <property type="entry name" value="PTPA"/>
    <property type="match status" value="1"/>
</dbReference>
<gene>
    <name evidence="12" type="primary">LOC106805428</name>
</gene>
<evidence type="ECO:0000313" key="11">
    <source>
        <dbReference type="Proteomes" id="UP000695022"/>
    </source>
</evidence>
<dbReference type="InterPro" id="IPR037218">
    <property type="entry name" value="PTPA_sf"/>
</dbReference>
<comment type="catalytic activity">
    <reaction evidence="1 10">
        <text>[protein]-peptidylproline (omega=180) = [protein]-peptidylproline (omega=0)</text>
        <dbReference type="Rhea" id="RHEA:16237"/>
        <dbReference type="Rhea" id="RHEA-COMP:10747"/>
        <dbReference type="Rhea" id="RHEA-COMP:10748"/>
        <dbReference type="ChEBI" id="CHEBI:83833"/>
        <dbReference type="ChEBI" id="CHEBI:83834"/>
        <dbReference type="EC" id="5.2.1.8"/>
    </reaction>
</comment>
<evidence type="ECO:0000256" key="4">
    <source>
        <dbReference type="ARBA" id="ARBA00013194"/>
    </source>
</evidence>
<evidence type="ECO:0000256" key="1">
    <source>
        <dbReference type="ARBA" id="ARBA00000971"/>
    </source>
</evidence>
<evidence type="ECO:0000256" key="2">
    <source>
        <dbReference type="ARBA" id="ARBA00004496"/>
    </source>
</evidence>
<keyword evidence="7 10" id="KW-0413">Isomerase</keyword>
<evidence type="ECO:0000256" key="10">
    <source>
        <dbReference type="RuleBase" id="RU361210"/>
    </source>
</evidence>
<evidence type="ECO:0000256" key="5">
    <source>
        <dbReference type="ARBA" id="ARBA00022490"/>
    </source>
</evidence>
<comment type="similarity">
    <text evidence="3 10">Belongs to the PTPA-type PPIase family.</text>
</comment>
<organism evidence="11 12">
    <name type="scientific">Priapulus caudatus</name>
    <name type="common">Priapulid worm</name>
    <dbReference type="NCBI Taxonomy" id="37621"/>
    <lineage>
        <taxon>Eukaryota</taxon>
        <taxon>Metazoa</taxon>
        <taxon>Ecdysozoa</taxon>
        <taxon>Scalidophora</taxon>
        <taxon>Priapulida</taxon>
        <taxon>Priapulimorpha</taxon>
        <taxon>Priapulimorphida</taxon>
        <taxon>Priapulidae</taxon>
        <taxon>Priapulus</taxon>
    </lineage>
</organism>
<dbReference type="PANTHER" id="PTHR10012">
    <property type="entry name" value="SERINE/THREONINE-PROTEIN PHOSPHATASE 2A REGULATORY SUBUNIT B"/>
    <property type="match status" value="1"/>
</dbReference>
<dbReference type="PIRSF" id="PIRSF016325">
    <property type="entry name" value="Phstyr_phstse_ac"/>
    <property type="match status" value="1"/>
</dbReference>
<dbReference type="InterPro" id="IPR043170">
    <property type="entry name" value="PTPA_C_lid"/>
</dbReference>
<keyword evidence="11" id="KW-1185">Reference proteome</keyword>
<dbReference type="EC" id="5.2.1.8" evidence="4 10"/>
<evidence type="ECO:0000256" key="6">
    <source>
        <dbReference type="ARBA" id="ARBA00023110"/>
    </source>
</evidence>
<accession>A0ABM1DRC2</accession>
<dbReference type="Gene3D" id="1.20.120.1150">
    <property type="match status" value="1"/>
</dbReference>
<reference evidence="12" key="1">
    <citation type="submission" date="2025-08" db="UniProtKB">
        <authorList>
            <consortium name="RefSeq"/>
        </authorList>
    </citation>
    <scope>IDENTIFICATION</scope>
</reference>
<evidence type="ECO:0000256" key="9">
    <source>
        <dbReference type="ARBA" id="ARBA00044820"/>
    </source>
</evidence>
<comment type="subcellular location">
    <subcellularLocation>
        <location evidence="2 10">Cytoplasm</location>
    </subcellularLocation>
</comment>